<comment type="caution">
    <text evidence="1">The sequence shown here is derived from an EMBL/GenBank/DDBJ whole genome shotgun (WGS) entry which is preliminary data.</text>
</comment>
<protein>
    <submittedName>
        <fullName evidence="1">Uncharacterized protein</fullName>
    </submittedName>
</protein>
<proteinExistence type="predicted"/>
<evidence type="ECO:0000313" key="1">
    <source>
        <dbReference type="EMBL" id="GIP58689.1"/>
    </source>
</evidence>
<keyword evidence="2" id="KW-1185">Reference proteome</keyword>
<gene>
    <name evidence="1" type="ORF">J15TS10_25030</name>
</gene>
<evidence type="ECO:0000313" key="2">
    <source>
        <dbReference type="Proteomes" id="UP000681290"/>
    </source>
</evidence>
<accession>A0ABQ4MS00</accession>
<dbReference type="EMBL" id="BOSM01000003">
    <property type="protein sequence ID" value="GIP58689.1"/>
    <property type="molecule type" value="Genomic_DNA"/>
</dbReference>
<reference evidence="1 2" key="1">
    <citation type="submission" date="2021-03" db="EMBL/GenBank/DDBJ databases">
        <title>Antimicrobial resistance genes in bacteria isolated from Japanese honey, and their potential for conferring macrolide and lincosamide resistance in the American foulbrood pathogen Paenibacillus larvae.</title>
        <authorList>
            <person name="Okamoto M."/>
            <person name="Kumagai M."/>
            <person name="Kanamori H."/>
            <person name="Takamatsu D."/>
        </authorList>
    </citation>
    <scope>NUCLEOTIDE SEQUENCE [LARGE SCALE GENOMIC DNA]</scope>
    <source>
        <strain evidence="1 2">J15TS10</strain>
    </source>
</reference>
<sequence length="83" mass="9877">MLDLRSWEERIKDTIPKTTKNPKLVPYSSDELKDADYKLISDEGETILGVFEEGKYEDGLGTKYMIRYWSGYCWECWDLLPRF</sequence>
<name>A0ABQ4MS00_9BACL</name>
<dbReference type="RefSeq" id="WP_213591068.1">
    <property type="nucleotide sequence ID" value="NZ_BOSM01000003.1"/>
</dbReference>
<organism evidence="1 2">
    <name type="scientific">Paenibacillus woosongensis</name>
    <dbReference type="NCBI Taxonomy" id="307580"/>
    <lineage>
        <taxon>Bacteria</taxon>
        <taxon>Bacillati</taxon>
        <taxon>Bacillota</taxon>
        <taxon>Bacilli</taxon>
        <taxon>Bacillales</taxon>
        <taxon>Paenibacillaceae</taxon>
        <taxon>Paenibacillus</taxon>
    </lineage>
</organism>
<dbReference type="Proteomes" id="UP000681290">
    <property type="component" value="Unassembled WGS sequence"/>
</dbReference>